<proteinExistence type="predicted"/>
<keyword evidence="1" id="KW-0456">Lyase</keyword>
<name>A0A839ALQ9_9FLAO</name>
<dbReference type="InterPro" id="IPR016024">
    <property type="entry name" value="ARM-type_fold"/>
</dbReference>
<evidence type="ECO:0000313" key="1">
    <source>
        <dbReference type="EMBL" id="MBA6155328.1"/>
    </source>
</evidence>
<dbReference type="GO" id="GO:0016829">
    <property type="term" value="F:lyase activity"/>
    <property type="evidence" value="ECO:0007669"/>
    <property type="project" value="UniProtKB-KW"/>
</dbReference>
<gene>
    <name evidence="1" type="ORF">H3Z83_02140</name>
</gene>
<organism evidence="1 2">
    <name type="scientific">Tenacibaculum pelagium</name>
    <dbReference type="NCBI Taxonomy" id="2759527"/>
    <lineage>
        <taxon>Bacteria</taxon>
        <taxon>Pseudomonadati</taxon>
        <taxon>Bacteroidota</taxon>
        <taxon>Flavobacteriia</taxon>
        <taxon>Flavobacteriales</taxon>
        <taxon>Flavobacteriaceae</taxon>
        <taxon>Tenacibaculum</taxon>
    </lineage>
</organism>
<keyword evidence="2" id="KW-1185">Reference proteome</keyword>
<dbReference type="AlphaFoldDB" id="A0A839ALQ9"/>
<reference evidence="1 2" key="1">
    <citation type="submission" date="2020-07" db="EMBL/GenBank/DDBJ databases">
        <title>Bacterium isolated from marine sediment.</title>
        <authorList>
            <person name="Shang D."/>
            <person name="Du Z.-J."/>
        </authorList>
    </citation>
    <scope>NUCLEOTIDE SEQUENCE [LARGE SCALE GENOMIC DNA]</scope>
    <source>
        <strain evidence="1 2">S7007</strain>
    </source>
</reference>
<evidence type="ECO:0000313" key="2">
    <source>
        <dbReference type="Proteomes" id="UP000563906"/>
    </source>
</evidence>
<dbReference type="Proteomes" id="UP000563906">
    <property type="component" value="Unassembled WGS sequence"/>
</dbReference>
<comment type="caution">
    <text evidence="1">The sequence shown here is derived from an EMBL/GenBank/DDBJ whole genome shotgun (WGS) entry which is preliminary data.</text>
</comment>
<dbReference type="EMBL" id="JACGLS010000001">
    <property type="protein sequence ID" value="MBA6155328.1"/>
    <property type="molecule type" value="Genomic_DNA"/>
</dbReference>
<dbReference type="SUPFAM" id="SSF48371">
    <property type="entry name" value="ARM repeat"/>
    <property type="match status" value="1"/>
</dbReference>
<accession>A0A839ALQ9</accession>
<dbReference type="RefSeq" id="WP_182123832.1">
    <property type="nucleotide sequence ID" value="NZ_JACGLS010000001.1"/>
</dbReference>
<protein>
    <submittedName>
        <fullName evidence="1">Adenylosuccinate lyase</fullName>
    </submittedName>
</protein>
<sequence length="198" mass="22665">MSISFLTSVLNDMDNAARVNRDKAANIVLNQPELVKNLVDLTFDTDNKLSIKAAWVLEWMCTHQGISHIIPYLDIFTQNISKVHFDSVIRPCAKICEHLAKAYTSKSDNAVKHKLTQDHIDLIIETGFDWLISDQKIAVRAYTMTSLYLFGLEKDWIHPELKHLISTKIIHESKGCKARGKHVLEMIEKQKNNSHETI</sequence>